<comment type="caution">
    <text evidence="3">The sequence shown here is derived from an EMBL/GenBank/DDBJ whole genome shotgun (WGS) entry which is preliminary data.</text>
</comment>
<name>A0A2C5Y9H1_9HYPO</name>
<feature type="domain" description="AB hydrolase-1" evidence="2">
    <location>
        <begin position="95"/>
        <end position="355"/>
    </location>
</feature>
<dbReference type="Gene3D" id="3.40.50.1820">
    <property type="entry name" value="alpha/beta hydrolase"/>
    <property type="match status" value="1"/>
</dbReference>
<dbReference type="Pfam" id="PF12697">
    <property type="entry name" value="Abhydrolase_6"/>
    <property type="match status" value="1"/>
</dbReference>
<evidence type="ECO:0000313" key="3">
    <source>
        <dbReference type="EMBL" id="PHH66145.1"/>
    </source>
</evidence>
<evidence type="ECO:0000313" key="4">
    <source>
        <dbReference type="Proteomes" id="UP000226192"/>
    </source>
</evidence>
<evidence type="ECO:0000256" key="1">
    <source>
        <dbReference type="SAM" id="SignalP"/>
    </source>
</evidence>
<gene>
    <name evidence="3" type="ORF">CDD81_208</name>
</gene>
<protein>
    <recommendedName>
        <fullName evidence="2">AB hydrolase-1 domain-containing protein</fullName>
    </recommendedName>
</protein>
<dbReference type="Proteomes" id="UP000226192">
    <property type="component" value="Unassembled WGS sequence"/>
</dbReference>
<dbReference type="InterPro" id="IPR029058">
    <property type="entry name" value="AB_hydrolase_fold"/>
</dbReference>
<dbReference type="InterPro" id="IPR000073">
    <property type="entry name" value="AB_hydrolase_1"/>
</dbReference>
<dbReference type="SUPFAM" id="SSF53474">
    <property type="entry name" value="alpha/beta-Hydrolases"/>
    <property type="match status" value="1"/>
</dbReference>
<reference evidence="3 4" key="1">
    <citation type="submission" date="2017-06" db="EMBL/GenBank/DDBJ databases">
        <title>Ant-infecting Ophiocordyceps genomes reveal a high diversity of potential behavioral manipulation genes and a possible major role for enterotoxins.</title>
        <authorList>
            <person name="De Bekker C."/>
            <person name="Evans H.C."/>
            <person name="Brachmann A."/>
            <person name="Hughes D.P."/>
        </authorList>
    </citation>
    <scope>NUCLEOTIDE SEQUENCE [LARGE SCALE GENOMIC DNA]</scope>
    <source>
        <strain evidence="3 4">Map64</strain>
    </source>
</reference>
<feature type="chain" id="PRO_5012541664" description="AB hydrolase-1 domain-containing protein" evidence="1">
    <location>
        <begin position="17"/>
        <end position="374"/>
    </location>
</feature>
<evidence type="ECO:0000259" key="2">
    <source>
        <dbReference type="Pfam" id="PF12697"/>
    </source>
</evidence>
<dbReference type="STRING" id="1399860.A0A2C5Y9H1"/>
<dbReference type="AlphaFoldDB" id="A0A2C5Y9H1"/>
<dbReference type="EMBL" id="NJET01000010">
    <property type="protein sequence ID" value="PHH66145.1"/>
    <property type="molecule type" value="Genomic_DNA"/>
</dbReference>
<keyword evidence="4" id="KW-1185">Reference proteome</keyword>
<dbReference type="OrthoDB" id="190201at2759"/>
<keyword evidence="1" id="KW-0732">Signal</keyword>
<feature type="signal peptide" evidence="1">
    <location>
        <begin position="1"/>
        <end position="16"/>
    </location>
</feature>
<accession>A0A2C5Y9H1</accession>
<organism evidence="3 4">
    <name type="scientific">Ophiocordyceps australis</name>
    <dbReference type="NCBI Taxonomy" id="1399860"/>
    <lineage>
        <taxon>Eukaryota</taxon>
        <taxon>Fungi</taxon>
        <taxon>Dikarya</taxon>
        <taxon>Ascomycota</taxon>
        <taxon>Pezizomycotina</taxon>
        <taxon>Sordariomycetes</taxon>
        <taxon>Hypocreomycetidae</taxon>
        <taxon>Hypocreales</taxon>
        <taxon>Ophiocordycipitaceae</taxon>
        <taxon>Ophiocordyceps</taxon>
    </lineage>
</organism>
<sequence>MFKSAILLAFASAVAAKRCREARFSFDLSARNTVFDIAVPRTEIEVTDFFLNLGRQNFNFSAALANGHRTIAGKYTLAATYCEPNNGPGDAIQIMTHGIGFDRTYWDYGYQNDYYSYVNRAIEHGYSTLTWDRLGIGHSTHLNPISELQIFLEVAALRALTQHVRSGQLCGVNHRFSKIVHVGHSFGSAITFSLTQMDPTITDAIVLTGYSQQTGFMSGFALGGDFVPVSSLPTLVHNYTAGYVAPRSSVGVQTNFFAQGDFDPKMLTIATKNQQPAALGELLTLGSTGTMSPYGGAVQIITGERDIPFCGGDCFNTKSIAGSAPNLLETSRSNFANAHNFSATVVPHAGHGLNFQYSCRFTYKAMLDFLQYNL</sequence>
<proteinExistence type="predicted"/>